<name>A0A1Q3DI09_CEPFO</name>
<evidence type="ECO:0000313" key="3">
    <source>
        <dbReference type="Proteomes" id="UP000187406"/>
    </source>
</evidence>
<accession>A0A1Q3DI09</accession>
<evidence type="ECO:0000259" key="1">
    <source>
        <dbReference type="Pfam" id="PF13966"/>
    </source>
</evidence>
<dbReference type="AlphaFoldDB" id="A0A1Q3DI09"/>
<dbReference type="Pfam" id="PF13966">
    <property type="entry name" value="zf-RVT"/>
    <property type="match status" value="1"/>
</dbReference>
<dbReference type="PANTHER" id="PTHR33116">
    <property type="entry name" value="REVERSE TRANSCRIPTASE ZINC-BINDING DOMAIN-CONTAINING PROTEIN-RELATED-RELATED"/>
    <property type="match status" value="1"/>
</dbReference>
<dbReference type="Proteomes" id="UP000187406">
    <property type="component" value="Unassembled WGS sequence"/>
</dbReference>
<gene>
    <name evidence="2" type="ORF">CFOL_v3_35567</name>
</gene>
<dbReference type="EMBL" id="BDDD01009045">
    <property type="protein sequence ID" value="GAV92186.1"/>
    <property type="molecule type" value="Genomic_DNA"/>
</dbReference>
<protein>
    <submittedName>
        <fullName evidence="2">Zf-RVT domain-containing protein</fullName>
    </submittedName>
</protein>
<dbReference type="OrthoDB" id="1105275at2759"/>
<reference evidence="3" key="1">
    <citation type="submission" date="2016-04" db="EMBL/GenBank/DDBJ databases">
        <title>Cephalotus genome sequencing.</title>
        <authorList>
            <person name="Fukushima K."/>
            <person name="Hasebe M."/>
            <person name="Fang X."/>
        </authorList>
    </citation>
    <scope>NUCLEOTIDE SEQUENCE [LARGE SCALE GENOMIC DNA]</scope>
    <source>
        <strain evidence="3">cv. St1</strain>
    </source>
</reference>
<feature type="non-terminal residue" evidence="2">
    <location>
        <position position="1"/>
    </location>
</feature>
<keyword evidence="3" id="KW-1185">Reference proteome</keyword>
<feature type="domain" description="Reverse transcriptase zinc-binding" evidence="1">
    <location>
        <begin position="233"/>
        <end position="315"/>
    </location>
</feature>
<proteinExistence type="predicted"/>
<dbReference type="InParanoid" id="A0A1Q3DI09"/>
<sequence length="316" mass="35857">AGTLPLKYLGLPLVSRGLSAADCKCLSLRMADMIQNWTSKCLSYAGRAQLIQATLSGVKNFWLHNMVLPKATMKECESIMRRYLWAGSGGRKRSKISWARVCKPKDEGGLGLRRATDCNKATIMKLGTFTWKTILQLRPIVTANLVYSVGRDSSWSMWFDPWLHNTSLVERLGVRAIYDTGLPREATLSEVIQESRWSWPSHVWQLWDIRHESSNINIVQRDSLGWQKVDGSFSFKQAWDSIRTSALTVPWSKVVWFNGGIPKHAFCMWLTFLNAHCTLDKLHLFGAIQSNLCPFGCGQCETVDHLFFDCAFTKTV</sequence>
<feature type="non-terminal residue" evidence="2">
    <location>
        <position position="316"/>
    </location>
</feature>
<dbReference type="InterPro" id="IPR026960">
    <property type="entry name" value="RVT-Znf"/>
</dbReference>
<comment type="caution">
    <text evidence="2">The sequence shown here is derived from an EMBL/GenBank/DDBJ whole genome shotgun (WGS) entry which is preliminary data.</text>
</comment>
<dbReference type="STRING" id="3775.A0A1Q3DI09"/>
<evidence type="ECO:0000313" key="2">
    <source>
        <dbReference type="EMBL" id="GAV92186.1"/>
    </source>
</evidence>
<organism evidence="2 3">
    <name type="scientific">Cephalotus follicularis</name>
    <name type="common">Albany pitcher plant</name>
    <dbReference type="NCBI Taxonomy" id="3775"/>
    <lineage>
        <taxon>Eukaryota</taxon>
        <taxon>Viridiplantae</taxon>
        <taxon>Streptophyta</taxon>
        <taxon>Embryophyta</taxon>
        <taxon>Tracheophyta</taxon>
        <taxon>Spermatophyta</taxon>
        <taxon>Magnoliopsida</taxon>
        <taxon>eudicotyledons</taxon>
        <taxon>Gunneridae</taxon>
        <taxon>Pentapetalae</taxon>
        <taxon>rosids</taxon>
        <taxon>fabids</taxon>
        <taxon>Oxalidales</taxon>
        <taxon>Cephalotaceae</taxon>
        <taxon>Cephalotus</taxon>
    </lineage>
</organism>
<dbReference type="PANTHER" id="PTHR33116:SF78">
    <property type="entry name" value="OS12G0587133 PROTEIN"/>
    <property type="match status" value="1"/>
</dbReference>